<sequence>MTHLTSHLLKRQLIHNKKWNSKNLYRGGADPFEKVMVLVKKMMAAVGSPHSRAAEDTLMQASSQCGEEELERSNMTLLRCWS</sequence>
<reference evidence="1" key="2">
    <citation type="submission" date="2018-04" db="EMBL/GenBank/DDBJ databases">
        <title>OnivRS2 (Oryza nivara Reference Sequence Version 2).</title>
        <authorList>
            <person name="Zhang J."/>
            <person name="Kudrna D."/>
            <person name="Lee S."/>
            <person name="Talag J."/>
            <person name="Rajasekar S."/>
            <person name="Welchert J."/>
            <person name="Hsing Y.-I."/>
            <person name="Wing R.A."/>
        </authorList>
    </citation>
    <scope>NUCLEOTIDE SEQUENCE [LARGE SCALE GENOMIC DNA]</scope>
    <source>
        <strain evidence="1">SL10</strain>
    </source>
</reference>
<dbReference type="AlphaFoldDB" id="A0A0E0J185"/>
<organism evidence="1">
    <name type="scientific">Oryza nivara</name>
    <name type="common">Indian wild rice</name>
    <name type="synonym">Oryza sativa f. spontanea</name>
    <dbReference type="NCBI Taxonomy" id="4536"/>
    <lineage>
        <taxon>Eukaryota</taxon>
        <taxon>Viridiplantae</taxon>
        <taxon>Streptophyta</taxon>
        <taxon>Embryophyta</taxon>
        <taxon>Tracheophyta</taxon>
        <taxon>Spermatophyta</taxon>
        <taxon>Magnoliopsida</taxon>
        <taxon>Liliopsida</taxon>
        <taxon>Poales</taxon>
        <taxon>Poaceae</taxon>
        <taxon>BOP clade</taxon>
        <taxon>Oryzoideae</taxon>
        <taxon>Oryzeae</taxon>
        <taxon>Oryzinae</taxon>
        <taxon>Oryza</taxon>
    </lineage>
</organism>
<accession>A0A0E0J185</accession>
<dbReference type="EnsemblPlants" id="ONIVA11G11050.1">
    <property type="protein sequence ID" value="ONIVA11G11050.1"/>
    <property type="gene ID" value="ONIVA11G11050"/>
</dbReference>
<reference evidence="1" key="1">
    <citation type="submission" date="2015-04" db="UniProtKB">
        <authorList>
            <consortium name="EnsemblPlants"/>
        </authorList>
    </citation>
    <scope>IDENTIFICATION</scope>
    <source>
        <strain evidence="1">SL10</strain>
    </source>
</reference>
<name>A0A0E0J185_ORYNI</name>
<dbReference type="HOGENOM" id="CLU_2562263_0_0_1"/>
<evidence type="ECO:0000313" key="2">
    <source>
        <dbReference type="Proteomes" id="UP000006591"/>
    </source>
</evidence>
<keyword evidence="2" id="KW-1185">Reference proteome</keyword>
<evidence type="ECO:0000313" key="1">
    <source>
        <dbReference type="EnsemblPlants" id="ONIVA11G11050.1"/>
    </source>
</evidence>
<proteinExistence type="predicted"/>
<protein>
    <submittedName>
        <fullName evidence="1">Uncharacterized protein</fullName>
    </submittedName>
</protein>
<dbReference type="Proteomes" id="UP000006591">
    <property type="component" value="Chromosome 11"/>
</dbReference>
<dbReference type="Gramene" id="ONIVA11G11050.1">
    <property type="protein sequence ID" value="ONIVA11G11050.1"/>
    <property type="gene ID" value="ONIVA11G11050"/>
</dbReference>